<reference evidence="3 4" key="1">
    <citation type="submission" date="2019-07" db="EMBL/GenBank/DDBJ databases">
        <title>Draft genome assembly of a fouling barnacle, Amphibalanus amphitrite (Darwin, 1854): The first reference genome for Thecostraca.</title>
        <authorList>
            <person name="Kim W."/>
        </authorList>
    </citation>
    <scope>NUCLEOTIDE SEQUENCE [LARGE SCALE GENOMIC DNA]</scope>
    <source>
        <strain evidence="3">SNU_AA5</strain>
        <tissue evidence="3">Soma without cirri and trophi</tissue>
    </source>
</reference>
<feature type="region of interest" description="Disordered" evidence="1">
    <location>
        <begin position="301"/>
        <end position="331"/>
    </location>
</feature>
<sequence>MVGPTAQLAALILVVAVGNAGASMVTMMEEGKLTFCGKQACFAPNVCLPFLGVSVCVRTNTPKCSDIKCPPKHECALLQDVCDTLPCHPKAYCVKHNPCGICLSPDHFCELLPTPVCRHVVEPTCLNKKCGFGEMCKKEPLECAYPPCRVKFSCASTWPYHYASDAEGSSKNAAGVATKKAGGAVSALGGVFNAFNGFNADVEKAFIAGRLAGATGAGDASGGGGGSAGGASGYSEPVVTAGGAGGFGDFSSYSAAISQGAASTGGNWDTFQPFDYSGLFGDAFAGGSAGGAGTDEAGAGGAGAGGAGANGGSSGHSSGSQDHYSDNRFGFSHPVSHAAGVVNTVPSVDSSAGGKTEVQGGQEPPAEQQAEEEEEESDTEDEDEEEEPDQAL</sequence>
<dbReference type="Proteomes" id="UP000440578">
    <property type="component" value="Unassembled WGS sequence"/>
</dbReference>
<feature type="compositionally biased region" description="Acidic residues" evidence="1">
    <location>
        <begin position="369"/>
        <end position="392"/>
    </location>
</feature>
<gene>
    <name evidence="3" type="ORF">FJT64_025642</name>
</gene>
<accession>A0A6A4WAJ0</accession>
<keyword evidence="4" id="KW-1185">Reference proteome</keyword>
<evidence type="ECO:0000313" key="3">
    <source>
        <dbReference type="EMBL" id="KAF0302259.1"/>
    </source>
</evidence>
<evidence type="ECO:0000256" key="1">
    <source>
        <dbReference type="SAM" id="MobiDB-lite"/>
    </source>
</evidence>
<evidence type="ECO:0000313" key="4">
    <source>
        <dbReference type="Proteomes" id="UP000440578"/>
    </source>
</evidence>
<dbReference type="AlphaFoldDB" id="A0A6A4WAJ0"/>
<feature type="signal peptide" evidence="2">
    <location>
        <begin position="1"/>
        <end position="22"/>
    </location>
</feature>
<organism evidence="3 4">
    <name type="scientific">Amphibalanus amphitrite</name>
    <name type="common">Striped barnacle</name>
    <name type="synonym">Balanus amphitrite</name>
    <dbReference type="NCBI Taxonomy" id="1232801"/>
    <lineage>
        <taxon>Eukaryota</taxon>
        <taxon>Metazoa</taxon>
        <taxon>Ecdysozoa</taxon>
        <taxon>Arthropoda</taxon>
        <taxon>Crustacea</taxon>
        <taxon>Multicrustacea</taxon>
        <taxon>Cirripedia</taxon>
        <taxon>Thoracica</taxon>
        <taxon>Thoracicalcarea</taxon>
        <taxon>Balanomorpha</taxon>
        <taxon>Balanoidea</taxon>
        <taxon>Balanidae</taxon>
        <taxon>Amphibalaninae</taxon>
        <taxon>Amphibalanus</taxon>
    </lineage>
</organism>
<feature type="compositionally biased region" description="Gly residues" evidence="1">
    <location>
        <begin position="301"/>
        <end position="314"/>
    </location>
</feature>
<protein>
    <submittedName>
        <fullName evidence="3">Uncharacterized protein</fullName>
    </submittedName>
</protein>
<dbReference type="EMBL" id="VIIS01001076">
    <property type="protein sequence ID" value="KAF0302259.1"/>
    <property type="molecule type" value="Genomic_DNA"/>
</dbReference>
<name>A0A6A4WAJ0_AMPAM</name>
<feature type="region of interest" description="Disordered" evidence="1">
    <location>
        <begin position="344"/>
        <end position="392"/>
    </location>
</feature>
<proteinExistence type="predicted"/>
<evidence type="ECO:0000256" key="2">
    <source>
        <dbReference type="SAM" id="SignalP"/>
    </source>
</evidence>
<keyword evidence="2" id="KW-0732">Signal</keyword>
<comment type="caution">
    <text evidence="3">The sequence shown here is derived from an EMBL/GenBank/DDBJ whole genome shotgun (WGS) entry which is preliminary data.</text>
</comment>
<feature type="chain" id="PRO_5025500520" evidence="2">
    <location>
        <begin position="23"/>
        <end position="392"/>
    </location>
</feature>